<dbReference type="Pfam" id="PF14214">
    <property type="entry name" value="Helitron_like_N"/>
    <property type="match status" value="1"/>
</dbReference>
<protein>
    <recommendedName>
        <fullName evidence="1">Helitron helicase-like domain-containing protein</fullName>
    </recommendedName>
</protein>
<dbReference type="AlphaFoldDB" id="A0A6A4GWJ9"/>
<sequence length="242" mass="27577">TIHYKLDPITEYNNPDLFLGMFPTLFPLGIGGFEESSRNPSVSLEMHAKHLLNLGDRCFWYHYFYLFVALNLIQWWKAHLHTSLSIKSSRFSTIAPALLSVHPDVLSNLANNIRDEFNPALFTLEEKNALLLLKEVNTILSKVPGSRSSKVYAQHEIRSYFSYFGLPTLFFAFNPSATHSPIFQVIFGIHDIDLDSNHPALPITHSDCARNIAKDPVAAVDFFDFMRTCLFEDLFGWDFNAG</sequence>
<feature type="non-terminal residue" evidence="2">
    <location>
        <position position="1"/>
    </location>
</feature>
<organism evidence="2 3">
    <name type="scientific">Gymnopus androsaceus JB14</name>
    <dbReference type="NCBI Taxonomy" id="1447944"/>
    <lineage>
        <taxon>Eukaryota</taxon>
        <taxon>Fungi</taxon>
        <taxon>Dikarya</taxon>
        <taxon>Basidiomycota</taxon>
        <taxon>Agaricomycotina</taxon>
        <taxon>Agaricomycetes</taxon>
        <taxon>Agaricomycetidae</taxon>
        <taxon>Agaricales</taxon>
        <taxon>Marasmiineae</taxon>
        <taxon>Omphalotaceae</taxon>
        <taxon>Gymnopus</taxon>
    </lineage>
</organism>
<dbReference type="InterPro" id="IPR025476">
    <property type="entry name" value="Helitron_helicase-like"/>
</dbReference>
<evidence type="ECO:0000313" key="3">
    <source>
        <dbReference type="Proteomes" id="UP000799118"/>
    </source>
</evidence>
<gene>
    <name evidence="2" type="ORF">BT96DRAFT_834826</name>
</gene>
<keyword evidence="3" id="KW-1185">Reference proteome</keyword>
<evidence type="ECO:0000259" key="1">
    <source>
        <dbReference type="Pfam" id="PF14214"/>
    </source>
</evidence>
<accession>A0A6A4GWJ9</accession>
<dbReference type="Proteomes" id="UP000799118">
    <property type="component" value="Unassembled WGS sequence"/>
</dbReference>
<name>A0A6A4GWJ9_9AGAR</name>
<evidence type="ECO:0000313" key="2">
    <source>
        <dbReference type="EMBL" id="KAE9389474.1"/>
    </source>
</evidence>
<reference evidence="2" key="1">
    <citation type="journal article" date="2019" name="Environ. Microbiol.">
        <title>Fungal ecological strategies reflected in gene transcription - a case study of two litter decomposers.</title>
        <authorList>
            <person name="Barbi F."/>
            <person name="Kohler A."/>
            <person name="Barry K."/>
            <person name="Baskaran P."/>
            <person name="Daum C."/>
            <person name="Fauchery L."/>
            <person name="Ihrmark K."/>
            <person name="Kuo A."/>
            <person name="LaButti K."/>
            <person name="Lipzen A."/>
            <person name="Morin E."/>
            <person name="Grigoriev I.V."/>
            <person name="Henrissat B."/>
            <person name="Lindahl B."/>
            <person name="Martin F."/>
        </authorList>
    </citation>
    <scope>NUCLEOTIDE SEQUENCE</scope>
    <source>
        <strain evidence="2">JB14</strain>
    </source>
</reference>
<feature type="domain" description="Helitron helicase-like" evidence="1">
    <location>
        <begin position="48"/>
        <end position="235"/>
    </location>
</feature>
<dbReference type="EMBL" id="ML769695">
    <property type="protein sequence ID" value="KAE9389474.1"/>
    <property type="molecule type" value="Genomic_DNA"/>
</dbReference>
<proteinExistence type="predicted"/>
<dbReference type="OrthoDB" id="432234at2759"/>